<dbReference type="Proteomes" id="UP001486565">
    <property type="component" value="Chromosome"/>
</dbReference>
<reference evidence="2 3" key="1">
    <citation type="submission" date="2023-03" db="EMBL/GenBank/DDBJ databases">
        <title>Novel Species.</title>
        <authorList>
            <person name="Ma S."/>
        </authorList>
    </citation>
    <scope>NUCLEOTIDE SEQUENCE [LARGE SCALE GENOMIC DNA]</scope>
    <source>
        <strain evidence="2 3">LIND6LT2</strain>
    </source>
</reference>
<evidence type="ECO:0000313" key="2">
    <source>
        <dbReference type="EMBL" id="WZL71141.1"/>
    </source>
</evidence>
<keyword evidence="3" id="KW-1185">Reference proteome</keyword>
<dbReference type="Pfam" id="PF04965">
    <property type="entry name" value="GPW_gp25"/>
    <property type="match status" value="1"/>
</dbReference>
<gene>
    <name evidence="2" type="ORF">QBE51_06390</name>
</gene>
<feature type="domain" description="IraD/Gp25-like" evidence="1">
    <location>
        <begin position="30"/>
        <end position="119"/>
    </location>
</feature>
<dbReference type="InterPro" id="IPR007048">
    <property type="entry name" value="IraD/Gp25-like"/>
</dbReference>
<dbReference type="SUPFAM" id="SSF160719">
    <property type="entry name" value="gpW/gp25-like"/>
    <property type="match status" value="1"/>
</dbReference>
<name>A0ABZ2Y922_9FIRM</name>
<proteinExistence type="predicted"/>
<evidence type="ECO:0000313" key="3">
    <source>
        <dbReference type="Proteomes" id="UP001486565"/>
    </source>
</evidence>
<dbReference type="Gene3D" id="3.10.450.40">
    <property type="match status" value="1"/>
</dbReference>
<sequence length="133" mass="15385">MADTNYTILSRGWKFPPQIDPSTGKFMTVEYEEDIKEAIWIILMTKKGERPMLPQFGCSIHEYMFSSPDYTTIGIIEKEIKEALEIWESRIEGVEVKVMTNRANPEQLLIYIDYIVSATRNQTSLVYPLNLNG</sequence>
<protein>
    <submittedName>
        <fullName evidence="2">GPW/gp25 family protein</fullName>
    </submittedName>
</protein>
<dbReference type="RefSeq" id="WP_341878105.1">
    <property type="nucleotide sequence ID" value="NZ_CP121687.1"/>
</dbReference>
<organism evidence="2 3">
    <name type="scientific">Defluviitalea saccharophila</name>
    <dbReference type="NCBI Taxonomy" id="879970"/>
    <lineage>
        <taxon>Bacteria</taxon>
        <taxon>Bacillati</taxon>
        <taxon>Bacillota</taxon>
        <taxon>Clostridia</taxon>
        <taxon>Lachnospirales</taxon>
        <taxon>Defluviitaleaceae</taxon>
        <taxon>Defluviitalea</taxon>
    </lineage>
</organism>
<evidence type="ECO:0000259" key="1">
    <source>
        <dbReference type="Pfam" id="PF04965"/>
    </source>
</evidence>
<dbReference type="EMBL" id="CP121687">
    <property type="protein sequence ID" value="WZL71141.1"/>
    <property type="molecule type" value="Genomic_DNA"/>
</dbReference>
<accession>A0ABZ2Y922</accession>